<proteinExistence type="predicted"/>
<evidence type="ECO:0000313" key="4">
    <source>
        <dbReference type="Proteomes" id="UP000728106"/>
    </source>
</evidence>
<dbReference type="Proteomes" id="UP000728106">
    <property type="component" value="Unassembled WGS sequence"/>
</dbReference>
<dbReference type="EMBL" id="JAAOCX010000001">
    <property type="protein sequence ID" value="MBJ7631552.1"/>
    <property type="molecule type" value="Genomic_DNA"/>
</dbReference>
<organism evidence="3 4">
    <name type="scientific">Weissella confusa</name>
    <name type="common">Lactobacillus confusus</name>
    <dbReference type="NCBI Taxonomy" id="1583"/>
    <lineage>
        <taxon>Bacteria</taxon>
        <taxon>Bacillati</taxon>
        <taxon>Bacillota</taxon>
        <taxon>Bacilli</taxon>
        <taxon>Lactobacillales</taxon>
        <taxon>Lactobacillaceae</taxon>
        <taxon>Weissella</taxon>
    </lineage>
</organism>
<gene>
    <name evidence="3" type="ORF">HAU20_01190</name>
    <name evidence="2" type="ORF">HAU43_00285</name>
</gene>
<name>A0A4Z0RKY3_WEICO</name>
<feature type="domain" description="N-acetyltransferase" evidence="1">
    <location>
        <begin position="4"/>
        <end position="153"/>
    </location>
</feature>
<evidence type="ECO:0000313" key="2">
    <source>
        <dbReference type="EMBL" id="MBJ7631552.1"/>
    </source>
</evidence>
<dbReference type="GeneID" id="57978475"/>
<dbReference type="PROSITE" id="PS51186">
    <property type="entry name" value="GNAT"/>
    <property type="match status" value="1"/>
</dbReference>
<dbReference type="EMBL" id="JAAOCP010000001">
    <property type="protein sequence ID" value="MBJ7638037.1"/>
    <property type="molecule type" value="Genomic_DNA"/>
</dbReference>
<reference evidence="3" key="1">
    <citation type="submission" date="2020-02" db="EMBL/GenBank/DDBJ databases">
        <authorList>
            <person name="Fontana A."/>
            <person name="Patrone V."/>
            <person name="Morelli L."/>
        </authorList>
    </citation>
    <scope>NUCLEOTIDE SEQUENCE</scope>
    <source>
        <strain evidence="2">CCUG 30943</strain>
        <strain evidence="3">CCUG 43002</strain>
    </source>
</reference>
<dbReference type="InterPro" id="IPR016181">
    <property type="entry name" value="Acyl_CoA_acyltransferase"/>
</dbReference>
<dbReference type="Gene3D" id="3.40.630.30">
    <property type="match status" value="1"/>
</dbReference>
<dbReference type="Proteomes" id="UP000808038">
    <property type="component" value="Unassembled WGS sequence"/>
</dbReference>
<evidence type="ECO:0000313" key="3">
    <source>
        <dbReference type="EMBL" id="MBJ7638037.1"/>
    </source>
</evidence>
<dbReference type="InterPro" id="IPR000182">
    <property type="entry name" value="GNAT_dom"/>
</dbReference>
<dbReference type="RefSeq" id="WP_003608203.1">
    <property type="nucleotide sequence ID" value="NZ_ALXH01000032.1"/>
</dbReference>
<accession>A0A4Z0RKY3</accession>
<dbReference type="AlphaFoldDB" id="A0A4Z0RKY3"/>
<dbReference type="SUPFAM" id="SSF55729">
    <property type="entry name" value="Acyl-CoA N-acyltransferases (Nat)"/>
    <property type="match status" value="1"/>
</dbReference>
<reference evidence="3 4" key="2">
    <citation type="journal article" date="2021" name="Int. J. Food Microbiol.">
        <title>Safety demonstration of a microbial species for use in the food chain: Weissella confusa.</title>
        <authorList>
            <person name="Bourdichon F."/>
            <person name="Patrone V."/>
            <person name="Fontana A."/>
            <person name="Milani G."/>
            <person name="Morelli L."/>
        </authorList>
    </citation>
    <scope>NUCLEOTIDE SEQUENCE [LARGE SCALE GENOMIC DNA]</scope>
    <source>
        <strain evidence="2">CCUG 30943</strain>
        <strain evidence="3 4">CCUG 43002</strain>
    </source>
</reference>
<keyword evidence="4" id="KW-1185">Reference proteome</keyword>
<sequence>MAKITLRSWQSTYFDAYEQLIVQPEIMQGAGLPDVDTQQRRMMFETDLYQPFQAAIVYKEQIIGSIITYARVSETGDFIPNEYDLAYFLDNRFAGHGIMTQALRSFIAALPTPTTLLAETFADNVASQRILEKLGFIKTGTYNNIIAYKKPIN</sequence>
<comment type="caution">
    <text evidence="3">The sequence shown here is derived from an EMBL/GenBank/DDBJ whole genome shotgun (WGS) entry which is preliminary data.</text>
</comment>
<dbReference type="GO" id="GO:0016747">
    <property type="term" value="F:acyltransferase activity, transferring groups other than amino-acyl groups"/>
    <property type="evidence" value="ECO:0007669"/>
    <property type="project" value="InterPro"/>
</dbReference>
<dbReference type="PANTHER" id="PTHR43328">
    <property type="entry name" value="ACETYLTRANSFERASE-RELATED"/>
    <property type="match status" value="1"/>
</dbReference>
<protein>
    <submittedName>
        <fullName evidence="3">GNAT family N-acetyltransferase</fullName>
    </submittedName>
</protein>
<dbReference type="PANTHER" id="PTHR43328:SF1">
    <property type="entry name" value="N-ACETYLTRANSFERASE DOMAIN-CONTAINING PROTEIN"/>
    <property type="match status" value="1"/>
</dbReference>
<evidence type="ECO:0000259" key="1">
    <source>
        <dbReference type="PROSITE" id="PS51186"/>
    </source>
</evidence>
<dbReference type="Pfam" id="PF13302">
    <property type="entry name" value="Acetyltransf_3"/>
    <property type="match status" value="1"/>
</dbReference>